<dbReference type="PANTHER" id="PTHR31327">
    <property type="entry name" value="SPERM MEIOSIS PDZ DOMAIN CONTAINING PROTEINS-RELATED"/>
    <property type="match status" value="1"/>
</dbReference>
<evidence type="ECO:0000256" key="1">
    <source>
        <dbReference type="SAM" id="Phobius"/>
    </source>
</evidence>
<dbReference type="PROSITE" id="PS50106">
    <property type="entry name" value="PDZ"/>
    <property type="match status" value="2"/>
</dbReference>
<reference evidence="3" key="1">
    <citation type="submission" date="2021-09" db="EMBL/GenBank/DDBJ databases">
        <authorList>
            <consortium name="Pathogen Informatics"/>
        </authorList>
    </citation>
    <scope>NUCLEOTIDE SEQUENCE</scope>
</reference>
<keyword evidence="1" id="KW-0812">Transmembrane</keyword>
<name>A0A8J2M5F4_9BILA</name>
<comment type="caution">
    <text evidence="3">The sequence shown here is derived from an EMBL/GenBank/DDBJ whole genome shotgun (WGS) entry which is preliminary data.</text>
</comment>
<accession>A0A8J2M5F4</accession>
<dbReference type="OrthoDB" id="5865737at2759"/>
<evidence type="ECO:0000313" key="3">
    <source>
        <dbReference type="EMBL" id="CAG9535657.1"/>
    </source>
</evidence>
<dbReference type="Pfam" id="PF00595">
    <property type="entry name" value="PDZ"/>
    <property type="match status" value="2"/>
</dbReference>
<feature type="transmembrane region" description="Helical" evidence="1">
    <location>
        <begin position="53"/>
        <end position="76"/>
    </location>
</feature>
<dbReference type="SMART" id="SM00228">
    <property type="entry name" value="PDZ"/>
    <property type="match status" value="2"/>
</dbReference>
<dbReference type="EMBL" id="CAKAEH010001392">
    <property type="protein sequence ID" value="CAG9535657.1"/>
    <property type="molecule type" value="Genomic_DNA"/>
</dbReference>
<proteinExistence type="predicted"/>
<sequence>MSLSSGSNLRLTAMIQKKTPSSPGTVLTVAGLFVVGITLVLSGIIVLCQQSEQPFRICGSLFIGFGISMLLICALLQRKNIVKYIEDLNQDFLQSSEEKERHEEVIIETNNEGLGMRVDESLHIIEITKQGPCDGKLLPGDHIIQIGNRTVQTVDEAREAIEAAGATVRIVFDRGLQSTAQDNIPAQYESLFKRREGFTYHYVQINYVKGCKFGLGIKHFQNNVIVSRIDPGSLAAQSLQEKDHIIDINGIKVTDKEVARSLLVRALKKKNYVSMCIERPVSGKATEWADDAINASQMQPPSVAMASDVREIAARQQQKMREAMETKKPGIMKKINSKGGGSDAAKIVKIAPGEKHDVIIASDNEGKQLRHVKE</sequence>
<dbReference type="SUPFAM" id="SSF50156">
    <property type="entry name" value="PDZ domain-like"/>
    <property type="match status" value="2"/>
</dbReference>
<evidence type="ECO:0000313" key="4">
    <source>
        <dbReference type="Proteomes" id="UP000746747"/>
    </source>
</evidence>
<feature type="domain" description="PDZ" evidence="2">
    <location>
        <begin position="104"/>
        <end position="176"/>
    </location>
</feature>
<dbReference type="PANTHER" id="PTHR31327:SF7">
    <property type="entry name" value="PDZ DOMAIN-CONTAINING PROTEIN"/>
    <property type="match status" value="1"/>
</dbReference>
<feature type="transmembrane region" description="Helical" evidence="1">
    <location>
        <begin position="24"/>
        <end position="47"/>
    </location>
</feature>
<feature type="domain" description="PDZ" evidence="2">
    <location>
        <begin position="202"/>
        <end position="262"/>
    </location>
</feature>
<evidence type="ECO:0000259" key="2">
    <source>
        <dbReference type="PROSITE" id="PS50106"/>
    </source>
</evidence>
<dbReference type="Gene3D" id="2.30.42.10">
    <property type="match status" value="2"/>
</dbReference>
<keyword evidence="1" id="KW-1133">Transmembrane helix</keyword>
<gene>
    <name evidence="3" type="ORF">CJOHNSTONI_LOCUS5655</name>
</gene>
<dbReference type="Proteomes" id="UP000746747">
    <property type="component" value="Unassembled WGS sequence"/>
</dbReference>
<dbReference type="InterPro" id="IPR036034">
    <property type="entry name" value="PDZ_sf"/>
</dbReference>
<protein>
    <recommendedName>
        <fullName evidence="2">PDZ domain-containing protein</fullName>
    </recommendedName>
</protein>
<organism evidence="3 4">
    <name type="scientific">Cercopithifilaria johnstoni</name>
    <dbReference type="NCBI Taxonomy" id="2874296"/>
    <lineage>
        <taxon>Eukaryota</taxon>
        <taxon>Metazoa</taxon>
        <taxon>Ecdysozoa</taxon>
        <taxon>Nematoda</taxon>
        <taxon>Chromadorea</taxon>
        <taxon>Rhabditida</taxon>
        <taxon>Spirurina</taxon>
        <taxon>Spiruromorpha</taxon>
        <taxon>Filarioidea</taxon>
        <taxon>Onchocercidae</taxon>
        <taxon>Cercopithifilaria</taxon>
    </lineage>
</organism>
<dbReference type="InterPro" id="IPR040264">
    <property type="entry name" value="T15H9.4-like"/>
</dbReference>
<dbReference type="AlphaFoldDB" id="A0A8J2M5F4"/>
<keyword evidence="4" id="KW-1185">Reference proteome</keyword>
<dbReference type="InterPro" id="IPR001478">
    <property type="entry name" value="PDZ"/>
</dbReference>
<keyword evidence="1" id="KW-0472">Membrane</keyword>